<dbReference type="InterPro" id="IPR036390">
    <property type="entry name" value="WH_DNA-bd_sf"/>
</dbReference>
<proteinExistence type="predicted"/>
<feature type="region of interest" description="Disordered" evidence="1">
    <location>
        <begin position="1"/>
        <end position="24"/>
    </location>
</feature>
<name>A0ABV2VTL7_9ACTN</name>
<dbReference type="EMBL" id="JBEXRX010000154">
    <property type="protein sequence ID" value="MEU0156136.1"/>
    <property type="molecule type" value="Genomic_DNA"/>
</dbReference>
<keyword evidence="4" id="KW-1185">Reference proteome</keyword>
<comment type="caution">
    <text evidence="3">The sequence shown here is derived from an EMBL/GenBank/DDBJ whole genome shotgun (WGS) entry which is preliminary data.</text>
</comment>
<evidence type="ECO:0000256" key="1">
    <source>
        <dbReference type="SAM" id="MobiDB-lite"/>
    </source>
</evidence>
<dbReference type="InterPro" id="IPR036388">
    <property type="entry name" value="WH-like_DNA-bd_sf"/>
</dbReference>
<feature type="domain" description="Winged helix DNA-binding" evidence="2">
    <location>
        <begin position="33"/>
        <end position="111"/>
    </location>
</feature>
<sequence>MSTEDDANAPAVGSGNAGYPTNGLSDTVHQRHRLGILTIAAETERVEVAYLRDALALTPGNLSRHLAVLEEANLIQIEKGYHGRRPKTWIRITQQGQRALAAEINALRELLRRHQQSRAST</sequence>
<dbReference type="PANTHER" id="PTHR37318">
    <property type="entry name" value="BSL7504 PROTEIN"/>
    <property type="match status" value="1"/>
</dbReference>
<dbReference type="Proteomes" id="UP001550348">
    <property type="component" value="Unassembled WGS sequence"/>
</dbReference>
<evidence type="ECO:0000259" key="2">
    <source>
        <dbReference type="Pfam" id="PF13601"/>
    </source>
</evidence>
<dbReference type="Gene3D" id="1.10.10.10">
    <property type="entry name" value="Winged helix-like DNA-binding domain superfamily/Winged helix DNA-binding domain"/>
    <property type="match status" value="1"/>
</dbReference>
<evidence type="ECO:0000313" key="4">
    <source>
        <dbReference type="Proteomes" id="UP001550348"/>
    </source>
</evidence>
<protein>
    <submittedName>
        <fullName evidence="3">Transcriptional regulator</fullName>
    </submittedName>
</protein>
<evidence type="ECO:0000313" key="3">
    <source>
        <dbReference type="EMBL" id="MEU0156136.1"/>
    </source>
</evidence>
<gene>
    <name evidence="3" type="ORF">ABZ071_30430</name>
</gene>
<reference evidence="3 4" key="1">
    <citation type="submission" date="2024-06" db="EMBL/GenBank/DDBJ databases">
        <title>The Natural Products Discovery Center: Release of the First 8490 Sequenced Strains for Exploring Actinobacteria Biosynthetic Diversity.</title>
        <authorList>
            <person name="Kalkreuter E."/>
            <person name="Kautsar S.A."/>
            <person name="Yang D."/>
            <person name="Bader C.D."/>
            <person name="Teijaro C.N."/>
            <person name="Fluegel L."/>
            <person name="Davis C.M."/>
            <person name="Simpson J.R."/>
            <person name="Lauterbach L."/>
            <person name="Steele A.D."/>
            <person name="Gui C."/>
            <person name="Meng S."/>
            <person name="Li G."/>
            <person name="Viehrig K."/>
            <person name="Ye F."/>
            <person name="Su P."/>
            <person name="Kiefer A.F."/>
            <person name="Nichols A."/>
            <person name="Cepeda A.J."/>
            <person name="Yan W."/>
            <person name="Fan B."/>
            <person name="Jiang Y."/>
            <person name="Adhikari A."/>
            <person name="Zheng C.-J."/>
            <person name="Schuster L."/>
            <person name="Cowan T.M."/>
            <person name="Smanski M.J."/>
            <person name="Chevrette M.G."/>
            <person name="De Carvalho L.P.S."/>
            <person name="Shen B."/>
        </authorList>
    </citation>
    <scope>NUCLEOTIDE SEQUENCE [LARGE SCALE GENOMIC DNA]</scope>
    <source>
        <strain evidence="3 4">NPDC006286</strain>
    </source>
</reference>
<dbReference type="SUPFAM" id="SSF46785">
    <property type="entry name" value="Winged helix' DNA-binding domain"/>
    <property type="match status" value="1"/>
</dbReference>
<dbReference type="InterPro" id="IPR027395">
    <property type="entry name" value="WH_DNA-bd_dom"/>
</dbReference>
<accession>A0ABV2VTL7</accession>
<organism evidence="3 4">
    <name type="scientific">Micromonospora fulviviridis</name>
    <dbReference type="NCBI Taxonomy" id="47860"/>
    <lineage>
        <taxon>Bacteria</taxon>
        <taxon>Bacillati</taxon>
        <taxon>Actinomycetota</taxon>
        <taxon>Actinomycetes</taxon>
        <taxon>Micromonosporales</taxon>
        <taxon>Micromonosporaceae</taxon>
        <taxon>Micromonospora</taxon>
    </lineage>
</organism>
<dbReference type="RefSeq" id="WP_355667671.1">
    <property type="nucleotide sequence ID" value="NZ_JBEXRX010000154.1"/>
</dbReference>
<dbReference type="PANTHER" id="PTHR37318:SF1">
    <property type="entry name" value="BSL7504 PROTEIN"/>
    <property type="match status" value="1"/>
</dbReference>
<dbReference type="Pfam" id="PF13601">
    <property type="entry name" value="HTH_34"/>
    <property type="match status" value="1"/>
</dbReference>